<evidence type="ECO:0000313" key="3">
    <source>
        <dbReference type="Proteomes" id="UP001153328"/>
    </source>
</evidence>
<feature type="compositionally biased region" description="Low complexity" evidence="1">
    <location>
        <begin position="134"/>
        <end position="149"/>
    </location>
</feature>
<feature type="compositionally biased region" description="Low complexity" evidence="1">
    <location>
        <begin position="285"/>
        <end position="307"/>
    </location>
</feature>
<sequence>MCRRGAAGAVPSTAVRRFRSGRRTTGPGSEASARSAGYASGLTQVAVAVAQVDMPTLHERGSPGRGRLEDPVCTGHDQKDNTFITHEQAAGAPTLPTVFGQAPGGALRCSDIFRRVHGAMSPAAGTIQRYADSAADTPAGTPRAARPARCGSGGRCDPVARGRAQAGRERVRLQRPARHRRPAGGDLHPADPADRRDARGPGDPRLDVRVRRHGRCGRADRRARPGCQRQGHRGRLDVRGRRPRGLEGTQGPGHGPGQRRQQAVLDRRVRRQVRGRRRGRRRQARLPGDRAAGTRLQPQQVLPLLQDRPLRRRHQLQQGGLPDLVQPQRLVQGRVLQRLRHLRRRDGLRRLRRLPRGRAGRALLQHGEQRLLPQYAHRQHLPGVLLPAQGLLLLQPRQRHDRERAQGGQLRLHRHRRQAAPDRRAGRDAQLPRLAQAGGDRAGGAAGGGLLDRRHLRQRRLHRHRHPGRCRDRVPALQVQRRARHRRAPARQVHADRRRLQRQHHPAGVHGKSELRRLVAAFVGPGAGTHHQRRLPRAVSELLLQDPRGLPGRRGLSRAGDGAGAPPPDTVSPGAAG</sequence>
<feature type="compositionally biased region" description="Low complexity" evidence="1">
    <location>
        <begin position="546"/>
        <end position="560"/>
    </location>
</feature>
<dbReference type="Proteomes" id="UP001153328">
    <property type="component" value="Unassembled WGS sequence"/>
</dbReference>
<gene>
    <name evidence="2" type="ORF">SBRY_40781</name>
</gene>
<reference evidence="2" key="1">
    <citation type="submission" date="2021-06" db="EMBL/GenBank/DDBJ databases">
        <authorList>
            <person name="Arsene-Ploetze F."/>
        </authorList>
    </citation>
    <scope>NUCLEOTIDE SEQUENCE</scope>
    <source>
        <strain evidence="2">SBRY1</strain>
    </source>
</reference>
<feature type="compositionally biased region" description="Basic and acidic residues" evidence="1">
    <location>
        <begin position="188"/>
        <end position="209"/>
    </location>
</feature>
<keyword evidence="3" id="KW-1185">Reference proteome</keyword>
<dbReference type="EMBL" id="CAJVAX010000018">
    <property type="protein sequence ID" value="CAG7647877.1"/>
    <property type="molecule type" value="Genomic_DNA"/>
</dbReference>
<feature type="region of interest" description="Disordered" evidence="1">
    <location>
        <begin position="399"/>
        <end position="454"/>
    </location>
</feature>
<feature type="compositionally biased region" description="Gly residues" evidence="1">
    <location>
        <begin position="440"/>
        <end position="450"/>
    </location>
</feature>
<organism evidence="2 3">
    <name type="scientific">Actinacidiphila bryophytorum</name>
    <dbReference type="NCBI Taxonomy" id="1436133"/>
    <lineage>
        <taxon>Bacteria</taxon>
        <taxon>Bacillati</taxon>
        <taxon>Actinomycetota</taxon>
        <taxon>Actinomycetes</taxon>
        <taxon>Kitasatosporales</taxon>
        <taxon>Streptomycetaceae</taxon>
        <taxon>Actinacidiphila</taxon>
    </lineage>
</organism>
<accession>A0A9W4H3M5</accession>
<evidence type="ECO:0000313" key="2">
    <source>
        <dbReference type="EMBL" id="CAG7647877.1"/>
    </source>
</evidence>
<feature type="region of interest" description="Disordered" evidence="1">
    <location>
        <begin position="133"/>
        <end position="309"/>
    </location>
</feature>
<proteinExistence type="predicted"/>
<dbReference type="AlphaFoldDB" id="A0A9W4H3M5"/>
<feature type="compositionally biased region" description="Basic residues" evidence="1">
    <location>
        <begin position="173"/>
        <end position="182"/>
    </location>
</feature>
<keyword evidence="2" id="KW-0560">Oxidoreductase</keyword>
<dbReference type="EC" id="1.8.1.9" evidence="2"/>
<feature type="region of interest" description="Disordered" evidence="1">
    <location>
        <begin position="546"/>
        <end position="577"/>
    </location>
</feature>
<name>A0A9W4H3M5_9ACTN</name>
<feature type="region of interest" description="Disordered" evidence="1">
    <location>
        <begin position="1"/>
        <end position="36"/>
    </location>
</feature>
<dbReference type="GO" id="GO:0004791">
    <property type="term" value="F:thioredoxin-disulfide reductase (NADPH) activity"/>
    <property type="evidence" value="ECO:0007669"/>
    <property type="project" value="UniProtKB-EC"/>
</dbReference>
<comment type="caution">
    <text evidence="2">The sequence shown here is derived from an EMBL/GenBank/DDBJ whole genome shotgun (WGS) entry which is preliminary data.</text>
</comment>
<evidence type="ECO:0000256" key="1">
    <source>
        <dbReference type="SAM" id="MobiDB-lite"/>
    </source>
</evidence>
<feature type="compositionally biased region" description="Basic residues" evidence="1">
    <location>
        <begin position="268"/>
        <end position="284"/>
    </location>
</feature>
<feature type="region of interest" description="Disordered" evidence="1">
    <location>
        <begin position="478"/>
        <end position="513"/>
    </location>
</feature>
<protein>
    <submittedName>
        <fullName evidence="2">Thioredoxin reductase</fullName>
        <ecNumber evidence="2">1.8.1.9</ecNumber>
    </submittedName>
</protein>
<feature type="compositionally biased region" description="Basic residues" evidence="1">
    <location>
        <begin position="496"/>
        <end position="507"/>
    </location>
</feature>